<gene>
    <name evidence="1" type="ORF">GCM10009784_10170</name>
</gene>
<organism evidence="1 2">
    <name type="scientific">Arthrobacter parietis</name>
    <dbReference type="NCBI Taxonomy" id="271434"/>
    <lineage>
        <taxon>Bacteria</taxon>
        <taxon>Bacillati</taxon>
        <taxon>Actinomycetota</taxon>
        <taxon>Actinomycetes</taxon>
        <taxon>Micrococcales</taxon>
        <taxon>Micrococcaceae</taxon>
        <taxon>Arthrobacter</taxon>
    </lineage>
</organism>
<evidence type="ECO:0000313" key="1">
    <source>
        <dbReference type="EMBL" id="GAA2173925.1"/>
    </source>
</evidence>
<protein>
    <submittedName>
        <fullName evidence="1">Uncharacterized protein</fullName>
    </submittedName>
</protein>
<sequence length="59" mass="6270">MSGTIVSYLGELAPERLSPGVHSKIYVDEASPKMATPGLAFWGGMTLVAAAEEIGRWYG</sequence>
<comment type="caution">
    <text evidence="1">The sequence shown here is derived from an EMBL/GenBank/DDBJ whole genome shotgun (WGS) entry which is preliminary data.</text>
</comment>
<accession>A0ABN3ASL2</accession>
<proteinExistence type="predicted"/>
<name>A0ABN3ASL2_9MICC</name>
<dbReference type="Proteomes" id="UP001500974">
    <property type="component" value="Unassembled WGS sequence"/>
</dbReference>
<evidence type="ECO:0000313" key="2">
    <source>
        <dbReference type="Proteomes" id="UP001500974"/>
    </source>
</evidence>
<reference evidence="1 2" key="1">
    <citation type="journal article" date="2019" name="Int. J. Syst. Evol. Microbiol.">
        <title>The Global Catalogue of Microorganisms (GCM) 10K type strain sequencing project: providing services to taxonomists for standard genome sequencing and annotation.</title>
        <authorList>
            <consortium name="The Broad Institute Genomics Platform"/>
            <consortium name="The Broad Institute Genome Sequencing Center for Infectious Disease"/>
            <person name="Wu L."/>
            <person name="Ma J."/>
        </authorList>
    </citation>
    <scope>NUCLEOTIDE SEQUENCE [LARGE SCALE GENOMIC DNA]</scope>
    <source>
        <strain evidence="1 2">JCM 14917</strain>
    </source>
</reference>
<dbReference type="EMBL" id="BAAAON010000001">
    <property type="protein sequence ID" value="GAA2173925.1"/>
    <property type="molecule type" value="Genomic_DNA"/>
</dbReference>
<keyword evidence="2" id="KW-1185">Reference proteome</keyword>